<evidence type="ECO:0000313" key="1">
    <source>
        <dbReference type="EMBL" id="ETD29750.1"/>
    </source>
</evidence>
<protein>
    <submittedName>
        <fullName evidence="1">Uncharacterized protein</fullName>
    </submittedName>
</protein>
<dbReference type="EMBL" id="AZJH01000004">
    <property type="protein sequence ID" value="ETD29750.1"/>
    <property type="molecule type" value="Genomic_DNA"/>
</dbReference>
<comment type="caution">
    <text evidence="1">The sequence shown here is derived from an EMBL/GenBank/DDBJ whole genome shotgun (WGS) entry which is preliminary data.</text>
</comment>
<sequence>MAQLKIILKFITSFIYHKILTNKLQIIIN</sequence>
<keyword evidence="2" id="KW-1185">Reference proteome</keyword>
<gene>
    <name evidence="1" type="ORF">HMPREF1173_00251</name>
</gene>
<accession>V8CRT2</accession>
<dbReference type="AlphaFoldDB" id="V8CRT2"/>
<name>V8CRT2_9BACT</name>
<proteinExistence type="predicted"/>
<reference evidence="1 2" key="1">
    <citation type="submission" date="2013-10" db="EMBL/GenBank/DDBJ databases">
        <title>The Genome Sequence of Prevotella nigrescens CC14M.</title>
        <authorList>
            <consortium name="The Broad Institute Genomics Platform"/>
            <person name="Earl A."/>
            <person name="Allen-Vercoe E."/>
            <person name="Daigneault M."/>
            <person name="Young S.K."/>
            <person name="Zeng Q."/>
            <person name="Gargeya S."/>
            <person name="Fitzgerald M."/>
            <person name="Abouelleil A."/>
            <person name="Alvarado L."/>
            <person name="Chapman S.B."/>
            <person name="Gainer-Dewar J."/>
            <person name="Goldberg J."/>
            <person name="Griggs A."/>
            <person name="Gujja S."/>
            <person name="Hansen M."/>
            <person name="Howarth C."/>
            <person name="Imamovic A."/>
            <person name="Ireland A."/>
            <person name="Larimer J."/>
            <person name="McCowan C."/>
            <person name="Murphy C."/>
            <person name="Pearson M."/>
            <person name="Poon T.W."/>
            <person name="Priest M."/>
            <person name="Roberts A."/>
            <person name="Saif S."/>
            <person name="Shea T."/>
            <person name="Sykes S."/>
            <person name="Wortman J."/>
            <person name="Nusbaum C."/>
            <person name="Birren B."/>
        </authorList>
    </citation>
    <scope>NUCLEOTIDE SEQUENCE [LARGE SCALE GENOMIC DNA]</scope>
    <source>
        <strain evidence="1 2">CC14M</strain>
    </source>
</reference>
<organism evidence="1 2">
    <name type="scientific">Prevotella nigrescens CC14M</name>
    <dbReference type="NCBI Taxonomy" id="1073366"/>
    <lineage>
        <taxon>Bacteria</taxon>
        <taxon>Pseudomonadati</taxon>
        <taxon>Bacteroidota</taxon>
        <taxon>Bacteroidia</taxon>
        <taxon>Bacteroidales</taxon>
        <taxon>Prevotellaceae</taxon>
        <taxon>Prevotella</taxon>
    </lineage>
</organism>
<dbReference type="Proteomes" id="UP000018727">
    <property type="component" value="Unassembled WGS sequence"/>
</dbReference>
<dbReference type="HOGENOM" id="CLU_3409916_0_0_10"/>
<evidence type="ECO:0000313" key="2">
    <source>
        <dbReference type="Proteomes" id="UP000018727"/>
    </source>
</evidence>